<evidence type="ECO:0000313" key="2">
    <source>
        <dbReference type="Proteomes" id="UP000024404"/>
    </source>
</evidence>
<protein>
    <submittedName>
        <fullName evidence="1">Uncharacterized protein</fullName>
    </submittedName>
</protein>
<evidence type="ECO:0000313" key="1">
    <source>
        <dbReference type="EnsemblMetazoa" id="OVOC4902.1"/>
    </source>
</evidence>
<dbReference type="EnsemblMetazoa" id="OVOC4902.1">
    <property type="protein sequence ID" value="OVOC4902.1"/>
    <property type="gene ID" value="WBGene00241711"/>
</dbReference>
<proteinExistence type="predicted"/>
<sequence>MLIFLTLVGETCLCAYEAYKSSDFIDRCFVCQ</sequence>
<dbReference type="AlphaFoldDB" id="A0A8R1TTL8"/>
<name>A0A8R1TTL8_ONCVO</name>
<organism evidence="1 2">
    <name type="scientific">Onchocerca volvulus</name>
    <dbReference type="NCBI Taxonomy" id="6282"/>
    <lineage>
        <taxon>Eukaryota</taxon>
        <taxon>Metazoa</taxon>
        <taxon>Ecdysozoa</taxon>
        <taxon>Nematoda</taxon>
        <taxon>Chromadorea</taxon>
        <taxon>Rhabditida</taxon>
        <taxon>Spirurina</taxon>
        <taxon>Spiruromorpha</taxon>
        <taxon>Filarioidea</taxon>
        <taxon>Onchocercidae</taxon>
        <taxon>Onchocerca</taxon>
    </lineage>
</organism>
<keyword evidence="2" id="KW-1185">Reference proteome</keyword>
<reference evidence="2" key="1">
    <citation type="submission" date="2013-10" db="EMBL/GenBank/DDBJ databases">
        <title>Genome sequencing of Onchocerca volvulus.</title>
        <authorList>
            <person name="Cotton J."/>
            <person name="Tsai J."/>
            <person name="Stanley E."/>
            <person name="Tracey A."/>
            <person name="Holroyd N."/>
            <person name="Lustigman S."/>
            <person name="Berriman M."/>
        </authorList>
    </citation>
    <scope>NUCLEOTIDE SEQUENCE</scope>
</reference>
<dbReference type="Proteomes" id="UP000024404">
    <property type="component" value="Unassembled WGS sequence"/>
</dbReference>
<reference evidence="1" key="2">
    <citation type="submission" date="2022-06" db="UniProtKB">
        <authorList>
            <consortium name="EnsemblMetazoa"/>
        </authorList>
    </citation>
    <scope>IDENTIFICATION</scope>
</reference>
<dbReference type="EMBL" id="CMVM020000146">
    <property type="status" value="NOT_ANNOTATED_CDS"/>
    <property type="molecule type" value="Genomic_DNA"/>
</dbReference>
<accession>A0A8R1TTL8</accession>